<reference evidence="11 12" key="1">
    <citation type="submission" date="2019-02" db="EMBL/GenBank/DDBJ databases">
        <title>Deep-cultivation of Planctomycetes and their phenomic and genomic characterization uncovers novel biology.</title>
        <authorList>
            <person name="Wiegand S."/>
            <person name="Jogler M."/>
            <person name="Boedeker C."/>
            <person name="Pinto D."/>
            <person name="Vollmers J."/>
            <person name="Rivas-Marin E."/>
            <person name="Kohn T."/>
            <person name="Peeters S.H."/>
            <person name="Heuer A."/>
            <person name="Rast P."/>
            <person name="Oberbeckmann S."/>
            <person name="Bunk B."/>
            <person name="Jeske O."/>
            <person name="Meyerdierks A."/>
            <person name="Storesund J.E."/>
            <person name="Kallscheuer N."/>
            <person name="Luecker S."/>
            <person name="Lage O.M."/>
            <person name="Pohl T."/>
            <person name="Merkel B.J."/>
            <person name="Hornburger P."/>
            <person name="Mueller R.-W."/>
            <person name="Bruemmer F."/>
            <person name="Labrenz M."/>
            <person name="Spormann A.M."/>
            <person name="Op den Camp H."/>
            <person name="Overmann J."/>
            <person name="Amann R."/>
            <person name="Jetten M.S.M."/>
            <person name="Mascher T."/>
            <person name="Medema M.H."/>
            <person name="Devos D.P."/>
            <person name="Kaster A.-K."/>
            <person name="Ovreas L."/>
            <person name="Rohde M."/>
            <person name="Galperin M.Y."/>
            <person name="Jogler C."/>
        </authorList>
    </citation>
    <scope>NUCLEOTIDE SEQUENCE [LARGE SCALE GENOMIC DNA]</scope>
    <source>
        <strain evidence="11 12">Pan241w</strain>
    </source>
</reference>
<protein>
    <submittedName>
        <fullName evidence="11">Voltage-gated potassium channel</fullName>
    </submittedName>
</protein>
<evidence type="ECO:0000256" key="8">
    <source>
        <dbReference type="SAM" id="MobiDB-lite"/>
    </source>
</evidence>
<keyword evidence="2" id="KW-0813">Transport</keyword>
<dbReference type="GO" id="GO:0022841">
    <property type="term" value="F:potassium ion leak channel activity"/>
    <property type="evidence" value="ECO:0007669"/>
    <property type="project" value="TreeGrafter"/>
</dbReference>
<keyword evidence="5" id="KW-0406">Ion transport</keyword>
<evidence type="ECO:0000256" key="4">
    <source>
        <dbReference type="ARBA" id="ARBA00022989"/>
    </source>
</evidence>
<feature type="transmembrane region" description="Helical" evidence="9">
    <location>
        <begin position="30"/>
        <end position="48"/>
    </location>
</feature>
<dbReference type="PANTHER" id="PTHR11003:SF291">
    <property type="entry name" value="IP11374P"/>
    <property type="match status" value="1"/>
</dbReference>
<dbReference type="GO" id="GO:0005886">
    <property type="term" value="C:plasma membrane"/>
    <property type="evidence" value="ECO:0007669"/>
    <property type="project" value="TreeGrafter"/>
</dbReference>
<evidence type="ECO:0000256" key="3">
    <source>
        <dbReference type="ARBA" id="ARBA00022692"/>
    </source>
</evidence>
<dbReference type="Gene3D" id="1.10.287.70">
    <property type="match status" value="1"/>
</dbReference>
<keyword evidence="4 9" id="KW-1133">Transmembrane helix</keyword>
<evidence type="ECO:0000256" key="2">
    <source>
        <dbReference type="ARBA" id="ARBA00022448"/>
    </source>
</evidence>
<name>A0A517RH70_9PLAN</name>
<dbReference type="Pfam" id="PF07885">
    <property type="entry name" value="Ion_trans_2"/>
    <property type="match status" value="1"/>
</dbReference>
<gene>
    <name evidence="11" type="ORF">Pan241w_33100</name>
</gene>
<evidence type="ECO:0000256" key="5">
    <source>
        <dbReference type="ARBA" id="ARBA00023065"/>
    </source>
</evidence>
<dbReference type="InterPro" id="IPR013099">
    <property type="entry name" value="K_chnl_dom"/>
</dbReference>
<evidence type="ECO:0000256" key="6">
    <source>
        <dbReference type="ARBA" id="ARBA00023136"/>
    </source>
</evidence>
<feature type="region of interest" description="Disordered" evidence="8">
    <location>
        <begin position="112"/>
        <end position="132"/>
    </location>
</feature>
<dbReference type="AlphaFoldDB" id="A0A517RH70"/>
<dbReference type="Proteomes" id="UP000317171">
    <property type="component" value="Chromosome"/>
</dbReference>
<dbReference type="RefSeq" id="WP_145217696.1">
    <property type="nucleotide sequence ID" value="NZ_CP036269.1"/>
</dbReference>
<accession>A0A517RH70</accession>
<dbReference type="InterPro" id="IPR003280">
    <property type="entry name" value="2pore_dom_K_chnl"/>
</dbReference>
<evidence type="ECO:0000256" key="9">
    <source>
        <dbReference type="SAM" id="Phobius"/>
    </source>
</evidence>
<dbReference type="SUPFAM" id="SSF81324">
    <property type="entry name" value="Voltage-gated potassium channels"/>
    <property type="match status" value="1"/>
</dbReference>
<evidence type="ECO:0000313" key="11">
    <source>
        <dbReference type="EMBL" id="QDT43210.1"/>
    </source>
</evidence>
<evidence type="ECO:0000313" key="12">
    <source>
        <dbReference type="Proteomes" id="UP000317171"/>
    </source>
</evidence>
<organism evidence="11 12">
    <name type="scientific">Gimesia alba</name>
    <dbReference type="NCBI Taxonomy" id="2527973"/>
    <lineage>
        <taxon>Bacteria</taxon>
        <taxon>Pseudomonadati</taxon>
        <taxon>Planctomycetota</taxon>
        <taxon>Planctomycetia</taxon>
        <taxon>Planctomycetales</taxon>
        <taxon>Planctomycetaceae</taxon>
        <taxon>Gimesia</taxon>
    </lineage>
</organism>
<dbReference type="GO" id="GO:0030322">
    <property type="term" value="P:stabilization of membrane potential"/>
    <property type="evidence" value="ECO:0007669"/>
    <property type="project" value="TreeGrafter"/>
</dbReference>
<dbReference type="OrthoDB" id="9785285at2"/>
<evidence type="ECO:0000256" key="7">
    <source>
        <dbReference type="ARBA" id="ARBA00023303"/>
    </source>
</evidence>
<evidence type="ECO:0000259" key="10">
    <source>
        <dbReference type="Pfam" id="PF07885"/>
    </source>
</evidence>
<keyword evidence="12" id="KW-1185">Reference proteome</keyword>
<dbReference type="EMBL" id="CP036269">
    <property type="protein sequence ID" value="QDT43210.1"/>
    <property type="molecule type" value="Genomic_DNA"/>
</dbReference>
<feature type="domain" description="Potassium channel" evidence="10">
    <location>
        <begin position="34"/>
        <end position="105"/>
    </location>
</feature>
<feature type="transmembrane region" description="Helical" evidence="9">
    <location>
        <begin position="81"/>
        <end position="105"/>
    </location>
</feature>
<dbReference type="PANTHER" id="PTHR11003">
    <property type="entry name" value="POTASSIUM CHANNEL, SUBFAMILY K"/>
    <property type="match status" value="1"/>
</dbReference>
<keyword evidence="7 11" id="KW-0407">Ion channel</keyword>
<evidence type="ECO:0000256" key="1">
    <source>
        <dbReference type="ARBA" id="ARBA00004141"/>
    </source>
</evidence>
<keyword evidence="3 9" id="KW-0812">Transmembrane</keyword>
<sequence length="132" mass="14848">MFKHLLRRRLPLFVEFFSAFVRYASYVREVFVALLLSLLLGAFLIWRFENLDFGDAVYFTLITGLTIGYGDITPETPLGKLISVCIGLIGMVVVGLTIAIATRALNETAKRHMHLEQEDQHSQNSSSTSHSN</sequence>
<feature type="compositionally biased region" description="Basic and acidic residues" evidence="8">
    <location>
        <begin position="112"/>
        <end position="121"/>
    </location>
</feature>
<dbReference type="GO" id="GO:0015271">
    <property type="term" value="F:outward rectifier potassium channel activity"/>
    <property type="evidence" value="ECO:0007669"/>
    <property type="project" value="TreeGrafter"/>
</dbReference>
<dbReference type="KEGG" id="gaz:Pan241w_33100"/>
<feature type="compositionally biased region" description="Low complexity" evidence="8">
    <location>
        <begin position="122"/>
        <end position="132"/>
    </location>
</feature>
<keyword evidence="6 9" id="KW-0472">Membrane</keyword>
<comment type="subcellular location">
    <subcellularLocation>
        <location evidence="1">Membrane</location>
        <topology evidence="1">Multi-pass membrane protein</topology>
    </subcellularLocation>
</comment>
<proteinExistence type="predicted"/>